<name>A0A3P7JYY4_LITSI</name>
<dbReference type="Proteomes" id="UP000277928">
    <property type="component" value="Unassembled WGS sequence"/>
</dbReference>
<protein>
    <submittedName>
        <fullName evidence="2">Uncharacterized protein</fullName>
    </submittedName>
</protein>
<evidence type="ECO:0000313" key="2">
    <source>
        <dbReference type="EMBL" id="VDM91596.1"/>
    </source>
</evidence>
<feature type="non-terminal residue" evidence="2">
    <location>
        <position position="610"/>
    </location>
</feature>
<dbReference type="OrthoDB" id="5805552at2759"/>
<feature type="region of interest" description="Disordered" evidence="1">
    <location>
        <begin position="562"/>
        <end position="586"/>
    </location>
</feature>
<feature type="compositionally biased region" description="Acidic residues" evidence="1">
    <location>
        <begin position="1"/>
        <end position="11"/>
    </location>
</feature>
<organism evidence="2 3">
    <name type="scientific">Litomosoides sigmodontis</name>
    <name type="common">Filarial nematode worm</name>
    <dbReference type="NCBI Taxonomy" id="42156"/>
    <lineage>
        <taxon>Eukaryota</taxon>
        <taxon>Metazoa</taxon>
        <taxon>Ecdysozoa</taxon>
        <taxon>Nematoda</taxon>
        <taxon>Chromadorea</taxon>
        <taxon>Rhabditida</taxon>
        <taxon>Spirurina</taxon>
        <taxon>Spiruromorpha</taxon>
        <taxon>Filarioidea</taxon>
        <taxon>Onchocercidae</taxon>
        <taxon>Litomosoides</taxon>
    </lineage>
</organism>
<evidence type="ECO:0000256" key="1">
    <source>
        <dbReference type="SAM" id="MobiDB-lite"/>
    </source>
</evidence>
<feature type="compositionally biased region" description="Polar residues" evidence="1">
    <location>
        <begin position="565"/>
        <end position="586"/>
    </location>
</feature>
<feature type="compositionally biased region" description="Basic and acidic residues" evidence="1">
    <location>
        <begin position="12"/>
        <end position="21"/>
    </location>
</feature>
<dbReference type="OMA" id="MVRIESH"/>
<feature type="region of interest" description="Disordered" evidence="1">
    <location>
        <begin position="411"/>
        <end position="459"/>
    </location>
</feature>
<feature type="compositionally biased region" description="Basic and acidic residues" evidence="1">
    <location>
        <begin position="441"/>
        <end position="450"/>
    </location>
</feature>
<feature type="region of interest" description="Disordered" evidence="1">
    <location>
        <begin position="1"/>
        <end position="21"/>
    </location>
</feature>
<sequence>MGASDDESESDPELREPQVKRRCLRRSDKTWKEYEERNELGRRRINDDIIPFAEEEYESIDCSKTMPQNEEEHLLKTEEEEMKLDELTTTTSSAITTVTTTTENNHGCTVTTDRYSDVENSWDDRTNNSQQRVNSHLNWLSPTDVDEQRRQRIQYSPVKNFYKTVPLDETGATDTEVPRVSMSGWPNGNLNYPADMHVLTDSLIVNTEEESEMDSSDDIKEILSLLNDDENGNPKLDGFEQRGTQWCEFKCGKTRYQLSFKRDWLLGCVANSDKHSCDASSEESDDLPTDINPIVEVKSTAPLVSDVTSLKRRRKGRLSTSDRFPSMIKMSNCGLEQDMESSICSQVWSEIPHLDGTDLVPLPPAHSLRSALRSKHQVRRKLRARRLPRSMSDGEHLGMFMDASIHSAPGASVSHWNANHSHDSDTTSGPDHSDAPPYEWDDYKPPVKEENEWDDEESGEDISVLTIEDDFYMQLGNSNSSFPVHLDSSNHKSCITDETMMAKREKATRPVAAVTGKCIRKKHSDSSVNEKLELVKARTIPLLSKLLNLSKARHFSESDLRNAPIANNGNATGNSTKFIQSQPQQSPLPTILSKMEKFASSLKLIQPDDG</sequence>
<reference evidence="2 3" key="1">
    <citation type="submission" date="2018-08" db="EMBL/GenBank/DDBJ databases">
        <authorList>
            <person name="Laetsch R D."/>
            <person name="Stevens L."/>
            <person name="Kumar S."/>
            <person name="Blaxter L. M."/>
        </authorList>
    </citation>
    <scope>NUCLEOTIDE SEQUENCE [LARGE SCALE GENOMIC DNA]</scope>
</reference>
<proteinExistence type="predicted"/>
<gene>
    <name evidence="2" type="ORF">NLS_LOCUS9390</name>
</gene>
<dbReference type="AlphaFoldDB" id="A0A3P7JYY4"/>
<evidence type="ECO:0000313" key="3">
    <source>
        <dbReference type="Proteomes" id="UP000277928"/>
    </source>
</evidence>
<accession>A0A3P7JYY4</accession>
<dbReference type="EMBL" id="UYRX01001555">
    <property type="protein sequence ID" value="VDM91596.1"/>
    <property type="molecule type" value="Genomic_DNA"/>
</dbReference>
<keyword evidence="3" id="KW-1185">Reference proteome</keyword>